<evidence type="ECO:0000313" key="4">
    <source>
        <dbReference type="EMBL" id="CAB4836182.1"/>
    </source>
</evidence>
<evidence type="ECO:0000313" key="3">
    <source>
        <dbReference type="EMBL" id="CAB4737156.1"/>
    </source>
</evidence>
<keyword evidence="1" id="KW-0812">Transmembrane</keyword>
<evidence type="ECO:0000313" key="6">
    <source>
        <dbReference type="EMBL" id="CAB5004598.1"/>
    </source>
</evidence>
<feature type="domain" description="Anti-sigma K factor RskA C-terminal" evidence="2">
    <location>
        <begin position="79"/>
        <end position="209"/>
    </location>
</feature>
<proteinExistence type="predicted"/>
<keyword evidence="1" id="KW-0472">Membrane</keyword>
<dbReference type="InterPro" id="IPR018764">
    <property type="entry name" value="RskA_C"/>
</dbReference>
<dbReference type="GO" id="GO:0005886">
    <property type="term" value="C:plasma membrane"/>
    <property type="evidence" value="ECO:0007669"/>
    <property type="project" value="InterPro"/>
</dbReference>
<dbReference type="AlphaFoldDB" id="A0A6J7PHF7"/>
<reference evidence="6" key="1">
    <citation type="submission" date="2020-05" db="EMBL/GenBank/DDBJ databases">
        <authorList>
            <person name="Chiriac C."/>
            <person name="Salcher M."/>
            <person name="Ghai R."/>
            <person name="Kavagutti S V."/>
        </authorList>
    </citation>
    <scope>NUCLEOTIDE SEQUENCE</scope>
</reference>
<protein>
    <submittedName>
        <fullName evidence="6">Unannotated protein</fullName>
    </submittedName>
</protein>
<dbReference type="EMBL" id="CAFABA010000157">
    <property type="protein sequence ID" value="CAB4836182.1"/>
    <property type="molecule type" value="Genomic_DNA"/>
</dbReference>
<accession>A0A6J7PHF7</accession>
<dbReference type="EMBL" id="CAFBMH010000005">
    <property type="protein sequence ID" value="CAB4891253.1"/>
    <property type="molecule type" value="Genomic_DNA"/>
</dbReference>
<evidence type="ECO:0000313" key="5">
    <source>
        <dbReference type="EMBL" id="CAB4891253.1"/>
    </source>
</evidence>
<gene>
    <name evidence="3" type="ORF">UFOPK2754_00904</name>
    <name evidence="4" type="ORF">UFOPK3139_02742</name>
    <name evidence="5" type="ORF">UFOPK3543_00282</name>
    <name evidence="6" type="ORF">UFOPK3967_01869</name>
</gene>
<name>A0A6J7PHF7_9ZZZZ</name>
<dbReference type="EMBL" id="CAFBOS010000121">
    <property type="protein sequence ID" value="CAB5004598.1"/>
    <property type="molecule type" value="Genomic_DNA"/>
</dbReference>
<keyword evidence="1" id="KW-1133">Transmembrane helix</keyword>
<dbReference type="EMBL" id="CAEZYR010000024">
    <property type="protein sequence ID" value="CAB4737156.1"/>
    <property type="molecule type" value="Genomic_DNA"/>
</dbReference>
<evidence type="ECO:0000259" key="2">
    <source>
        <dbReference type="Pfam" id="PF10099"/>
    </source>
</evidence>
<feature type="transmembrane region" description="Helical" evidence="1">
    <location>
        <begin position="79"/>
        <end position="97"/>
    </location>
</feature>
<sequence>MSGYNPLAEEGVGYHDLFKIARSLSVADTHLDAPPDGLWAGIEALAAAGPRGAGAAPGAPPSHTALDAARARRTHVPHLLAAAAVILVAAVGLIAFVERLDASRVTTLDAISLVNDGLAPEGASSAARATLVAQTDGRYALDVDVSGLPATSDSFLELWIIDSRVERMYSLGPLHGSGRYVLPDHVEPASFPIVDVSIEPTDGAPQHSGRSILRGTLTI</sequence>
<evidence type="ECO:0000256" key="1">
    <source>
        <dbReference type="SAM" id="Phobius"/>
    </source>
</evidence>
<organism evidence="6">
    <name type="scientific">freshwater metagenome</name>
    <dbReference type="NCBI Taxonomy" id="449393"/>
    <lineage>
        <taxon>unclassified sequences</taxon>
        <taxon>metagenomes</taxon>
        <taxon>ecological metagenomes</taxon>
    </lineage>
</organism>
<dbReference type="Pfam" id="PF10099">
    <property type="entry name" value="RskA_C"/>
    <property type="match status" value="1"/>
</dbReference>